<organism evidence="2 3">
    <name type="scientific">Amphiprion ocellaris</name>
    <name type="common">Clown anemonefish</name>
    <dbReference type="NCBI Taxonomy" id="80972"/>
    <lineage>
        <taxon>Eukaryota</taxon>
        <taxon>Metazoa</taxon>
        <taxon>Chordata</taxon>
        <taxon>Craniata</taxon>
        <taxon>Vertebrata</taxon>
        <taxon>Euteleostomi</taxon>
        <taxon>Actinopterygii</taxon>
        <taxon>Neopterygii</taxon>
        <taxon>Teleostei</taxon>
        <taxon>Neoteleostei</taxon>
        <taxon>Acanthomorphata</taxon>
        <taxon>Ovalentaria</taxon>
        <taxon>Pomacentridae</taxon>
        <taxon>Amphiprion</taxon>
    </lineage>
</organism>
<dbReference type="GeneTree" id="ENSGT00940000157874"/>
<dbReference type="GO" id="GO:0005737">
    <property type="term" value="C:cytoplasm"/>
    <property type="evidence" value="ECO:0007669"/>
    <property type="project" value="TreeGrafter"/>
</dbReference>
<dbReference type="PANTHER" id="PTHR22826">
    <property type="entry name" value="RHO GUANINE EXCHANGE FACTOR-RELATED"/>
    <property type="match status" value="1"/>
</dbReference>
<name>A0AAQ5ZKC8_AMPOC</name>
<evidence type="ECO:0000256" key="1">
    <source>
        <dbReference type="ARBA" id="ARBA00022658"/>
    </source>
</evidence>
<evidence type="ECO:0000313" key="2">
    <source>
        <dbReference type="Ensembl" id="ENSAOCP00000065579.1"/>
    </source>
</evidence>
<dbReference type="PANTHER" id="PTHR22826:SF115">
    <property type="entry name" value="GUANINE NUCLEOTIDE EXCHANGE FACTOR DBS"/>
    <property type="match status" value="1"/>
</dbReference>
<reference evidence="2 3" key="1">
    <citation type="submission" date="2022-01" db="EMBL/GenBank/DDBJ databases">
        <title>A chromosome-scale genome assembly of the false clownfish, Amphiprion ocellaris.</title>
        <authorList>
            <person name="Ryu T."/>
        </authorList>
    </citation>
    <scope>NUCLEOTIDE SEQUENCE [LARGE SCALE GENOMIC DNA]</scope>
</reference>
<dbReference type="GO" id="GO:0035025">
    <property type="term" value="P:positive regulation of Rho protein signal transduction"/>
    <property type="evidence" value="ECO:0007669"/>
    <property type="project" value="TreeGrafter"/>
</dbReference>
<protein>
    <submittedName>
        <fullName evidence="2">Uncharacterized protein</fullName>
    </submittedName>
</protein>
<dbReference type="AlphaFoldDB" id="A0AAQ5ZKC8"/>
<dbReference type="Ensembl" id="ENSAOCT00000062841.1">
    <property type="protein sequence ID" value="ENSAOCP00000065579.1"/>
    <property type="gene ID" value="ENSAOCG00000027376.1"/>
</dbReference>
<accession>A0AAQ5ZKC8</accession>
<dbReference type="GO" id="GO:0005085">
    <property type="term" value="F:guanyl-nucleotide exchange factor activity"/>
    <property type="evidence" value="ECO:0007669"/>
    <property type="project" value="UniProtKB-KW"/>
</dbReference>
<proteinExistence type="predicted"/>
<keyword evidence="3" id="KW-1185">Reference proteome</keyword>
<evidence type="ECO:0000313" key="3">
    <source>
        <dbReference type="Proteomes" id="UP001501940"/>
    </source>
</evidence>
<reference evidence="2" key="2">
    <citation type="submission" date="2025-08" db="UniProtKB">
        <authorList>
            <consortium name="Ensembl"/>
        </authorList>
    </citation>
    <scope>IDENTIFICATION</scope>
</reference>
<dbReference type="Proteomes" id="UP001501940">
    <property type="component" value="Chromosome 11"/>
</dbReference>
<reference evidence="2" key="3">
    <citation type="submission" date="2025-09" db="UniProtKB">
        <authorList>
            <consortium name="Ensembl"/>
        </authorList>
    </citation>
    <scope>IDENTIFICATION</scope>
</reference>
<dbReference type="InterPro" id="IPR051336">
    <property type="entry name" value="RhoGEF_Guanine_NuclExch_SF"/>
</dbReference>
<sequence>MSLHEFLREGGEASYRLMNRFSYLIQSLDISGLGTPFPFNPASRKNSWRDWDDEIMQLDSSPLRAADITPDLKKQFAFLSGGRGDNGSPIIVFPEFPAFGEITDREFHNVLTYLTSVP</sequence>
<keyword evidence="1" id="KW-0344">Guanine-nucleotide releasing factor</keyword>